<dbReference type="Gene3D" id="3.40.50.10660">
    <property type="entry name" value="PrpR receptor domain-like"/>
    <property type="match status" value="1"/>
</dbReference>
<dbReference type="Gene3D" id="3.40.50.300">
    <property type="entry name" value="P-loop containing nucleotide triphosphate hydrolases"/>
    <property type="match status" value="1"/>
</dbReference>
<dbReference type="SUPFAM" id="SSF52540">
    <property type="entry name" value="P-loop containing nucleoside triphosphate hydrolases"/>
    <property type="match status" value="1"/>
</dbReference>
<dbReference type="InterPro" id="IPR058031">
    <property type="entry name" value="AAA_lid_NorR"/>
</dbReference>
<dbReference type="CDD" id="cd00009">
    <property type="entry name" value="AAA"/>
    <property type="match status" value="1"/>
</dbReference>
<dbReference type="SMART" id="SM00382">
    <property type="entry name" value="AAA"/>
    <property type="match status" value="1"/>
</dbReference>
<evidence type="ECO:0000256" key="1">
    <source>
        <dbReference type="ARBA" id="ARBA00022741"/>
    </source>
</evidence>
<comment type="caution">
    <text evidence="4">The sequence shown here is derived from an EMBL/GenBank/DDBJ whole genome shotgun (WGS) entry which is preliminary data.</text>
</comment>
<proteinExistence type="predicted"/>
<evidence type="ECO:0000259" key="3">
    <source>
        <dbReference type="PROSITE" id="PS50045"/>
    </source>
</evidence>
<dbReference type="PANTHER" id="PTHR32071">
    <property type="entry name" value="TRANSCRIPTIONAL REGULATORY PROTEIN"/>
    <property type="match status" value="1"/>
</dbReference>
<dbReference type="GO" id="GO:0006355">
    <property type="term" value="P:regulation of DNA-templated transcription"/>
    <property type="evidence" value="ECO:0007669"/>
    <property type="project" value="InterPro"/>
</dbReference>
<keyword evidence="1" id="KW-0547">Nucleotide-binding</keyword>
<dbReference type="GO" id="GO:0000156">
    <property type="term" value="F:phosphorelay response regulator activity"/>
    <property type="evidence" value="ECO:0007669"/>
    <property type="project" value="InterPro"/>
</dbReference>
<dbReference type="Pfam" id="PF25601">
    <property type="entry name" value="AAA_lid_14"/>
    <property type="match status" value="1"/>
</dbReference>
<dbReference type="InterPro" id="IPR027417">
    <property type="entry name" value="P-loop_NTPase"/>
</dbReference>
<dbReference type="Gene3D" id="1.10.8.60">
    <property type="match status" value="1"/>
</dbReference>
<keyword evidence="2" id="KW-0067">ATP-binding</keyword>
<dbReference type="EMBL" id="QNBD01000276">
    <property type="protein sequence ID" value="RKX68415.1"/>
    <property type="molecule type" value="Genomic_DNA"/>
</dbReference>
<evidence type="ECO:0000313" key="5">
    <source>
        <dbReference type="Proteomes" id="UP000271125"/>
    </source>
</evidence>
<dbReference type="SUPFAM" id="SSF159800">
    <property type="entry name" value="PrpR receptor domain-like"/>
    <property type="match status" value="1"/>
</dbReference>
<evidence type="ECO:0000313" key="4">
    <source>
        <dbReference type="EMBL" id="RKX68415.1"/>
    </source>
</evidence>
<dbReference type="Pfam" id="PF06506">
    <property type="entry name" value="PrpR_N"/>
    <property type="match status" value="1"/>
</dbReference>
<protein>
    <recommendedName>
        <fullName evidence="3">Sigma-54 factor interaction domain-containing protein</fullName>
    </recommendedName>
</protein>
<gene>
    <name evidence="4" type="ORF">DRP43_05655</name>
</gene>
<dbReference type="InterPro" id="IPR010524">
    <property type="entry name" value="Sig_transdc_resp-reg_PrpR_N"/>
</dbReference>
<feature type="domain" description="Sigma-54 factor interaction" evidence="3">
    <location>
        <begin position="307"/>
        <end position="530"/>
    </location>
</feature>
<evidence type="ECO:0000256" key="2">
    <source>
        <dbReference type="ARBA" id="ARBA00022840"/>
    </source>
</evidence>
<name>A0A660SC46_UNCT6</name>
<dbReference type="Gene3D" id="3.40.50.2300">
    <property type="match status" value="1"/>
</dbReference>
<dbReference type="PROSITE" id="PS50045">
    <property type="entry name" value="SIGMA54_INTERACT_4"/>
    <property type="match status" value="1"/>
</dbReference>
<dbReference type="InterPro" id="IPR025662">
    <property type="entry name" value="Sigma_54_int_dom_ATP-bd_1"/>
</dbReference>
<dbReference type="PROSITE" id="PS00675">
    <property type="entry name" value="SIGMA54_INTERACT_1"/>
    <property type="match status" value="1"/>
</dbReference>
<dbReference type="InterPro" id="IPR002078">
    <property type="entry name" value="Sigma_54_int"/>
</dbReference>
<dbReference type="InterPro" id="IPR003593">
    <property type="entry name" value="AAA+_ATPase"/>
</dbReference>
<dbReference type="Proteomes" id="UP000271125">
    <property type="component" value="Unassembled WGS sequence"/>
</dbReference>
<dbReference type="AlphaFoldDB" id="A0A660SC46"/>
<organism evidence="4 5">
    <name type="scientific">candidate division TA06 bacterium</name>
    <dbReference type="NCBI Taxonomy" id="2250710"/>
    <lineage>
        <taxon>Bacteria</taxon>
        <taxon>Bacteria division TA06</taxon>
    </lineage>
</organism>
<dbReference type="GO" id="GO:0005524">
    <property type="term" value="F:ATP binding"/>
    <property type="evidence" value="ECO:0007669"/>
    <property type="project" value="UniProtKB-KW"/>
</dbReference>
<reference evidence="4 5" key="1">
    <citation type="submission" date="2018-06" db="EMBL/GenBank/DDBJ databases">
        <title>Extensive metabolic versatility and redundancy in microbially diverse, dynamic hydrothermal sediments.</title>
        <authorList>
            <person name="Dombrowski N."/>
            <person name="Teske A."/>
            <person name="Baker B.J."/>
        </authorList>
    </citation>
    <scope>NUCLEOTIDE SEQUENCE [LARGE SCALE GENOMIC DNA]</scope>
    <source>
        <strain evidence="4">B10_G13</strain>
    </source>
</reference>
<dbReference type="Pfam" id="PF00158">
    <property type="entry name" value="Sigma54_activat"/>
    <property type="match status" value="1"/>
</dbReference>
<dbReference type="GO" id="GO:0003677">
    <property type="term" value="F:DNA binding"/>
    <property type="evidence" value="ECO:0007669"/>
    <property type="project" value="InterPro"/>
</dbReference>
<sequence>MSKIAFIIPNQDLFKKVRETLSAIDRKDINLFIGDLYDAVNIAKKLKDVEVIISRGGTAQLLSKELSLPIVNIKVHLMDILVATQKAMKHGEKILFAGFENIFNDVDMIHLLEDLLKVKIERVNFYSIKNKKLLDKWKDFIVVGDTVNVRIAQNYRLKSYLIQSSKEAILEALEKAEEILRVKLAERARYSEIKHIIDQINFGVVYLDRRGIRFINSFAKNVIGNSVNNVIKELEKTGEEEKLFSFGQKKYYISAYKTYVDQSLMGTFYSLREVSEVQKAETFVRRQYHKKGFYAKYTFDDIIGKGLSKIKVIAMKYAATDAPIFIYGESGTGKELFAQSIHNASMRKDGPFVAVNCGSLPKELLESELFGYVEGSFTGALSKGKQGLFEFAHRGTLFLDEIDQIPIESQGKILRAIEEGEILKIGDNKLIPVDVRIIAATNKAPELLIRNNYLRFDLYSRLNVLNLFLPKLSERKGDIEELAWHFLKIFEKKYRKKTKGFAVKTLDEMKSYDWLGNVRELRNSIERAVILISPDREIQPTYIIPQKINIPKASMNLSLIDNIENAIISVLLQTPNISKKEITQVLGISRTYLWKKIKYLNSQDQKHI</sequence>
<accession>A0A660SC46</accession>
<dbReference type="FunFam" id="3.40.50.300:FF:000006">
    <property type="entry name" value="DNA-binding transcriptional regulator NtrC"/>
    <property type="match status" value="1"/>
</dbReference>
<dbReference type="PANTHER" id="PTHR32071:SF57">
    <property type="entry name" value="C4-DICARBOXYLATE TRANSPORT TRANSCRIPTIONAL REGULATORY PROTEIN DCTD"/>
    <property type="match status" value="1"/>
</dbReference>